<sequence length="533" mass="54604">MTTVDAPPKAGRREWIGLVVLALPTMLTTVDISVLFLALPQLATELGATGTEQLWITDIYAFLIAGSLITMGTLGDRIGRRKVLLSGAAVFIVASLLAAYSTSPEMLIFSRGLLGIAGATVMPSVMALISNMFKDPAQLGAAYGIWGGSIMIGVVLGPVVGGILLGAFGWQSVFIMGVPIMALLLLLGPFFLPEFRAPEAGRLDLFSVILSFASILPIVYGLKEVARNGWQPAAIAALVAGVLFTLIFIVRQRRLTSPLLDLSLFSIKAVRTGLIVATAIGVIMGGVGLTAVLYMQMVEGLSPLQAGAWMLAPTILMTVGGMGIAPQIARKVRPAFVLVVGMVIAAIGMLVLTQVSSVGGFTTLMIGLIIAYIGGSPVGGLTQYMLMSSAPPEKAGSVSSVSSTGGELGVALGIAVLGSVGTIVFRNEVVIPAGVSAGAAQTAKESVAGAVATAQQLPGTVGADLLESAREAFTSGLHAVTTVTGVLYIGLAILTFVGLRHLPPMSGAPGAPPTPGEAAQTEPSKDDTVQTVS</sequence>
<evidence type="ECO:0000256" key="4">
    <source>
        <dbReference type="ARBA" id="ARBA00022692"/>
    </source>
</evidence>
<dbReference type="PRINTS" id="PR01035">
    <property type="entry name" value="TCRTETA"/>
</dbReference>
<keyword evidence="4 8" id="KW-0812">Transmembrane</keyword>
<feature type="transmembrane region" description="Helical" evidence="8">
    <location>
        <begin position="141"/>
        <end position="167"/>
    </location>
</feature>
<feature type="transmembrane region" description="Helical" evidence="8">
    <location>
        <begin position="173"/>
        <end position="192"/>
    </location>
</feature>
<dbReference type="Gene3D" id="1.20.1720.10">
    <property type="entry name" value="Multidrug resistance protein D"/>
    <property type="match status" value="1"/>
</dbReference>
<dbReference type="RefSeq" id="WP_306876128.1">
    <property type="nucleotide sequence ID" value="NZ_JAUSRB010000003.1"/>
</dbReference>
<accession>A0ABT9RMJ0</accession>
<gene>
    <name evidence="10" type="ORF">J2S55_009631</name>
</gene>
<feature type="domain" description="Major facilitator superfamily (MFS) profile" evidence="9">
    <location>
        <begin position="17"/>
        <end position="502"/>
    </location>
</feature>
<keyword evidence="5 8" id="KW-1133">Transmembrane helix</keyword>
<name>A0ABT9RMJ0_9ACTN</name>
<evidence type="ECO:0000256" key="8">
    <source>
        <dbReference type="SAM" id="Phobius"/>
    </source>
</evidence>
<dbReference type="Gene3D" id="1.20.1250.20">
    <property type="entry name" value="MFS general substrate transporter like domains"/>
    <property type="match status" value="1"/>
</dbReference>
<evidence type="ECO:0000256" key="3">
    <source>
        <dbReference type="ARBA" id="ARBA00022475"/>
    </source>
</evidence>
<keyword evidence="3" id="KW-1003">Cell membrane</keyword>
<feature type="transmembrane region" description="Helical" evidence="8">
    <location>
        <begin position="15"/>
        <end position="39"/>
    </location>
</feature>
<dbReference type="InterPro" id="IPR036259">
    <property type="entry name" value="MFS_trans_sf"/>
</dbReference>
<dbReference type="CDD" id="cd17321">
    <property type="entry name" value="MFS_MMR_MDR_like"/>
    <property type="match status" value="1"/>
</dbReference>
<feature type="compositionally biased region" description="Basic and acidic residues" evidence="7">
    <location>
        <begin position="523"/>
        <end position="533"/>
    </location>
</feature>
<feature type="transmembrane region" description="Helical" evidence="8">
    <location>
        <begin position="361"/>
        <end position="387"/>
    </location>
</feature>
<feature type="transmembrane region" description="Helical" evidence="8">
    <location>
        <begin position="108"/>
        <end position="129"/>
    </location>
</feature>
<dbReference type="PROSITE" id="PS50850">
    <property type="entry name" value="MFS"/>
    <property type="match status" value="1"/>
</dbReference>
<proteinExistence type="predicted"/>
<dbReference type="PANTHER" id="PTHR42718">
    <property type="entry name" value="MAJOR FACILITATOR SUPERFAMILY MULTIDRUG TRANSPORTER MFSC"/>
    <property type="match status" value="1"/>
</dbReference>
<keyword evidence="2" id="KW-0813">Transport</keyword>
<feature type="transmembrane region" description="Helical" evidence="8">
    <location>
        <begin position="476"/>
        <end position="499"/>
    </location>
</feature>
<keyword evidence="6 8" id="KW-0472">Membrane</keyword>
<dbReference type="EMBL" id="JAUSRB010000003">
    <property type="protein sequence ID" value="MDP9870293.1"/>
    <property type="molecule type" value="Genomic_DNA"/>
</dbReference>
<dbReference type="PANTHER" id="PTHR42718:SF47">
    <property type="entry name" value="METHYL VIOLOGEN RESISTANCE PROTEIN SMVA"/>
    <property type="match status" value="1"/>
</dbReference>
<protein>
    <submittedName>
        <fullName evidence="10">DHA2 family multidrug resistance protein-like MFS transporter</fullName>
    </submittedName>
</protein>
<comment type="subcellular location">
    <subcellularLocation>
        <location evidence="1">Cell membrane</location>
        <topology evidence="1">Multi-pass membrane protein</topology>
    </subcellularLocation>
</comment>
<dbReference type="InterPro" id="IPR001958">
    <property type="entry name" value="Tet-R_TetA/multi-R_MdtG-like"/>
</dbReference>
<dbReference type="InterPro" id="IPR011701">
    <property type="entry name" value="MFS"/>
</dbReference>
<dbReference type="SUPFAM" id="SSF103473">
    <property type="entry name" value="MFS general substrate transporter"/>
    <property type="match status" value="1"/>
</dbReference>
<evidence type="ECO:0000313" key="11">
    <source>
        <dbReference type="Proteomes" id="UP001230426"/>
    </source>
</evidence>
<dbReference type="InterPro" id="IPR020846">
    <property type="entry name" value="MFS_dom"/>
</dbReference>
<feature type="transmembrane region" description="Helical" evidence="8">
    <location>
        <begin position="234"/>
        <end position="251"/>
    </location>
</feature>
<feature type="transmembrane region" description="Helical" evidence="8">
    <location>
        <begin position="83"/>
        <end position="102"/>
    </location>
</feature>
<feature type="transmembrane region" description="Helical" evidence="8">
    <location>
        <begin position="59"/>
        <end position="76"/>
    </location>
</feature>
<evidence type="ECO:0000313" key="10">
    <source>
        <dbReference type="EMBL" id="MDP9870293.1"/>
    </source>
</evidence>
<feature type="region of interest" description="Disordered" evidence="7">
    <location>
        <begin position="506"/>
        <end position="533"/>
    </location>
</feature>
<evidence type="ECO:0000259" key="9">
    <source>
        <dbReference type="PROSITE" id="PS50850"/>
    </source>
</evidence>
<evidence type="ECO:0000256" key="1">
    <source>
        <dbReference type="ARBA" id="ARBA00004651"/>
    </source>
</evidence>
<evidence type="ECO:0000256" key="6">
    <source>
        <dbReference type="ARBA" id="ARBA00023136"/>
    </source>
</evidence>
<feature type="transmembrane region" description="Helical" evidence="8">
    <location>
        <begin position="306"/>
        <end position="324"/>
    </location>
</feature>
<reference evidence="10 11" key="1">
    <citation type="submission" date="2023-07" db="EMBL/GenBank/DDBJ databases">
        <title>Sequencing the genomes of 1000 actinobacteria strains.</title>
        <authorList>
            <person name="Klenk H.-P."/>
        </authorList>
    </citation>
    <scope>NUCLEOTIDE SEQUENCE [LARGE SCALE GENOMIC DNA]</scope>
    <source>
        <strain evidence="10 11">DSM 44109</strain>
    </source>
</reference>
<evidence type="ECO:0000256" key="7">
    <source>
        <dbReference type="SAM" id="MobiDB-lite"/>
    </source>
</evidence>
<dbReference type="Proteomes" id="UP001230426">
    <property type="component" value="Unassembled WGS sequence"/>
</dbReference>
<feature type="transmembrane region" description="Helical" evidence="8">
    <location>
        <begin position="204"/>
        <end position="222"/>
    </location>
</feature>
<comment type="caution">
    <text evidence="10">The sequence shown here is derived from an EMBL/GenBank/DDBJ whole genome shotgun (WGS) entry which is preliminary data.</text>
</comment>
<evidence type="ECO:0000256" key="2">
    <source>
        <dbReference type="ARBA" id="ARBA00022448"/>
    </source>
</evidence>
<keyword evidence="11" id="KW-1185">Reference proteome</keyword>
<evidence type="ECO:0000256" key="5">
    <source>
        <dbReference type="ARBA" id="ARBA00022989"/>
    </source>
</evidence>
<dbReference type="Pfam" id="PF07690">
    <property type="entry name" value="MFS_1"/>
    <property type="match status" value="1"/>
</dbReference>
<organism evidence="10 11">
    <name type="scientific">Streptosporangium brasiliense</name>
    <dbReference type="NCBI Taxonomy" id="47480"/>
    <lineage>
        <taxon>Bacteria</taxon>
        <taxon>Bacillati</taxon>
        <taxon>Actinomycetota</taxon>
        <taxon>Actinomycetes</taxon>
        <taxon>Streptosporangiales</taxon>
        <taxon>Streptosporangiaceae</taxon>
        <taxon>Streptosporangium</taxon>
    </lineage>
</organism>
<feature type="transmembrane region" description="Helical" evidence="8">
    <location>
        <begin position="272"/>
        <end position="294"/>
    </location>
</feature>
<feature type="transmembrane region" description="Helical" evidence="8">
    <location>
        <begin position="336"/>
        <end position="355"/>
    </location>
</feature>